<keyword evidence="4 7" id="KW-0812">Transmembrane</keyword>
<organism evidence="9 10">
    <name type="scientific">Roseovarius mucosus DSM 17069</name>
    <dbReference type="NCBI Taxonomy" id="1288298"/>
    <lineage>
        <taxon>Bacteria</taxon>
        <taxon>Pseudomonadati</taxon>
        <taxon>Pseudomonadota</taxon>
        <taxon>Alphaproteobacteria</taxon>
        <taxon>Rhodobacterales</taxon>
        <taxon>Roseobacteraceae</taxon>
        <taxon>Roseovarius</taxon>
    </lineage>
</organism>
<feature type="transmembrane region" description="Helical" evidence="7">
    <location>
        <begin position="6"/>
        <end position="23"/>
    </location>
</feature>
<dbReference type="HOGENOM" id="CLU_064906_3_1_5"/>
<evidence type="ECO:0000256" key="1">
    <source>
        <dbReference type="ARBA" id="ARBA00004651"/>
    </source>
</evidence>
<dbReference type="eggNOG" id="COG2860">
    <property type="taxonomic scope" value="Bacteria"/>
</dbReference>
<dbReference type="PANTHER" id="PTHR30506">
    <property type="entry name" value="INNER MEMBRANE PROTEIN"/>
    <property type="match status" value="1"/>
</dbReference>
<dbReference type="OrthoDB" id="9791874at2"/>
<feature type="transmembrane region" description="Helical" evidence="7">
    <location>
        <begin position="30"/>
        <end position="51"/>
    </location>
</feature>
<evidence type="ECO:0000256" key="3">
    <source>
        <dbReference type="ARBA" id="ARBA00022475"/>
    </source>
</evidence>
<comment type="caution">
    <text evidence="9">The sequence shown here is derived from an EMBL/GenBank/DDBJ whole genome shotgun (WGS) entry which is preliminary data.</text>
</comment>
<sequence>MSALTLLDYASVLIFALTGALVASRQQLDIVGFAFIACLTAVGGGTLRDVLLDRNPVFWLGNPNYILIACVAALVVFFTAHLVESRYRLLLWLDSFALAVAVPAGVSAAMLMAQSPVIVVLMGMVTGCMGGLMRDVVCNEVPLVLKQGELYVTAAFAGALGAMGAAMLSDDPLVILGTCAALTWALRAGSLGFGWRLPVYRARPPRNRS</sequence>
<dbReference type="RefSeq" id="WP_037273743.1">
    <property type="nucleotide sequence ID" value="NZ_KN293980.1"/>
</dbReference>
<dbReference type="AlphaFoldDB" id="A0A0A0HM43"/>
<evidence type="ECO:0000256" key="2">
    <source>
        <dbReference type="ARBA" id="ARBA00008193"/>
    </source>
</evidence>
<evidence type="ECO:0000313" key="10">
    <source>
        <dbReference type="Proteomes" id="UP000030021"/>
    </source>
</evidence>
<dbReference type="PANTHER" id="PTHR30506:SF3">
    <property type="entry name" value="UPF0126 INNER MEMBRANE PROTEIN YADS-RELATED"/>
    <property type="match status" value="1"/>
</dbReference>
<keyword evidence="3" id="KW-1003">Cell membrane</keyword>
<dbReference type="Pfam" id="PF03458">
    <property type="entry name" value="Gly_transporter"/>
    <property type="match status" value="2"/>
</dbReference>
<comment type="similarity">
    <text evidence="2">Belongs to the UPF0126 family.</text>
</comment>
<comment type="subcellular location">
    <subcellularLocation>
        <location evidence="1">Cell membrane</location>
        <topology evidence="1">Multi-pass membrane protein</topology>
    </subcellularLocation>
</comment>
<evidence type="ECO:0000256" key="5">
    <source>
        <dbReference type="ARBA" id="ARBA00022989"/>
    </source>
</evidence>
<proteinExistence type="inferred from homology"/>
<evidence type="ECO:0000256" key="4">
    <source>
        <dbReference type="ARBA" id="ARBA00022692"/>
    </source>
</evidence>
<dbReference type="PATRIC" id="fig|1288298.3.peg.2504"/>
<keyword evidence="6 7" id="KW-0472">Membrane</keyword>
<dbReference type="EMBL" id="AONH01000013">
    <property type="protein sequence ID" value="KGM87754.1"/>
    <property type="molecule type" value="Genomic_DNA"/>
</dbReference>
<dbReference type="InterPro" id="IPR005115">
    <property type="entry name" value="Gly_transporter"/>
</dbReference>
<evidence type="ECO:0000259" key="8">
    <source>
        <dbReference type="Pfam" id="PF03458"/>
    </source>
</evidence>
<evidence type="ECO:0000313" key="9">
    <source>
        <dbReference type="EMBL" id="KGM87754.1"/>
    </source>
</evidence>
<feature type="transmembrane region" description="Helical" evidence="7">
    <location>
        <begin position="149"/>
        <end position="168"/>
    </location>
</feature>
<feature type="transmembrane region" description="Helical" evidence="7">
    <location>
        <begin position="90"/>
        <end position="111"/>
    </location>
</feature>
<evidence type="ECO:0000256" key="7">
    <source>
        <dbReference type="SAM" id="Phobius"/>
    </source>
</evidence>
<feature type="domain" description="Glycine transporter" evidence="8">
    <location>
        <begin position="91"/>
        <end position="163"/>
    </location>
</feature>
<feature type="transmembrane region" description="Helical" evidence="7">
    <location>
        <begin position="63"/>
        <end position="83"/>
    </location>
</feature>
<dbReference type="GO" id="GO:0005886">
    <property type="term" value="C:plasma membrane"/>
    <property type="evidence" value="ECO:0007669"/>
    <property type="project" value="UniProtKB-SubCell"/>
</dbReference>
<feature type="transmembrane region" description="Helical" evidence="7">
    <location>
        <begin position="174"/>
        <end position="199"/>
    </location>
</feature>
<dbReference type="STRING" id="215743.ROSMUCSMR3_03177"/>
<evidence type="ECO:0000256" key="6">
    <source>
        <dbReference type="ARBA" id="ARBA00023136"/>
    </source>
</evidence>
<accession>A0A0A0HM43</accession>
<keyword evidence="5 7" id="KW-1133">Transmembrane helix</keyword>
<feature type="transmembrane region" description="Helical" evidence="7">
    <location>
        <begin position="117"/>
        <end position="137"/>
    </location>
</feature>
<feature type="domain" description="Glycine transporter" evidence="8">
    <location>
        <begin position="6"/>
        <end position="80"/>
    </location>
</feature>
<protein>
    <submittedName>
        <fullName evidence="9">Putative membrane protein</fullName>
    </submittedName>
</protein>
<dbReference type="Proteomes" id="UP000030021">
    <property type="component" value="Unassembled WGS sequence"/>
</dbReference>
<gene>
    <name evidence="9" type="ORF">rosmuc_02491</name>
</gene>
<name>A0A0A0HM43_9RHOB</name>
<reference evidence="9 10" key="1">
    <citation type="submission" date="2013-01" db="EMBL/GenBank/DDBJ databases">
        <authorList>
            <person name="Fiebig A."/>
            <person name="Goeker M."/>
            <person name="Klenk H.-P.P."/>
        </authorList>
    </citation>
    <scope>NUCLEOTIDE SEQUENCE [LARGE SCALE GENOMIC DNA]</scope>
    <source>
        <strain evidence="9 10">DSM 17069</strain>
    </source>
</reference>